<dbReference type="HOGENOM" id="CLU_519383_0_0_2"/>
<evidence type="ECO:0000313" key="5">
    <source>
        <dbReference type="EMBL" id="ADY02065.1"/>
    </source>
</evidence>
<dbReference type="eggNOG" id="arCOG00109">
    <property type="taxonomic scope" value="Archaea"/>
</dbReference>
<evidence type="ECO:0000256" key="3">
    <source>
        <dbReference type="ARBA" id="ARBA00022747"/>
    </source>
</evidence>
<dbReference type="PRINTS" id="PR00507">
    <property type="entry name" value="N12N6MTFRASE"/>
</dbReference>
<protein>
    <submittedName>
        <fullName evidence="5">DNA methylase N-4/N-6 domain-containing protein</fullName>
    </submittedName>
</protein>
<keyword evidence="3" id="KW-0680">Restriction system</keyword>
<dbReference type="InterPro" id="IPR029063">
    <property type="entry name" value="SAM-dependent_MTases_sf"/>
</dbReference>
<dbReference type="InterPro" id="IPR003356">
    <property type="entry name" value="DNA_methylase_A-5"/>
</dbReference>
<evidence type="ECO:0000259" key="4">
    <source>
        <dbReference type="Pfam" id="PF02384"/>
    </source>
</evidence>
<dbReference type="PANTHER" id="PTHR33841">
    <property type="entry name" value="DNA METHYLTRANSFERASE YEEA-RELATED"/>
    <property type="match status" value="1"/>
</dbReference>
<dbReference type="InterPro" id="IPR002052">
    <property type="entry name" value="DNA_methylase_N6_adenine_CS"/>
</dbReference>
<dbReference type="PROSITE" id="PS00092">
    <property type="entry name" value="N6_MTASE"/>
    <property type="match status" value="1"/>
</dbReference>
<dbReference type="Proteomes" id="UP000007485">
    <property type="component" value="Chromosome"/>
</dbReference>
<dbReference type="KEGG" id="vmo:VMUT_1864"/>
<keyword evidence="2" id="KW-0808">Transferase</keyword>
<dbReference type="GO" id="GO:0009307">
    <property type="term" value="P:DNA restriction-modification system"/>
    <property type="evidence" value="ECO:0007669"/>
    <property type="project" value="UniProtKB-KW"/>
</dbReference>
<keyword evidence="6" id="KW-1185">Reference proteome</keyword>
<dbReference type="SUPFAM" id="SSF53335">
    <property type="entry name" value="S-adenosyl-L-methionine-dependent methyltransferases"/>
    <property type="match status" value="1"/>
</dbReference>
<dbReference type="GO" id="GO:0032259">
    <property type="term" value="P:methylation"/>
    <property type="evidence" value="ECO:0007669"/>
    <property type="project" value="UniProtKB-KW"/>
</dbReference>
<dbReference type="EMBL" id="CP002529">
    <property type="protein sequence ID" value="ADY02065.1"/>
    <property type="molecule type" value="Genomic_DNA"/>
</dbReference>
<reference evidence="5 6" key="1">
    <citation type="journal article" date="2011" name="J. Bacteriol.">
        <title>Complete genome sequence of 'Vulcanisaeta moutnovskia' strain 768-28, a novel member of the hyperthermophilic crenarchaeal genus vulcanisaeta.</title>
        <authorList>
            <person name="Gumerov V.M."/>
            <person name="Mardanov A.V."/>
            <person name="Beletsky A.V."/>
            <person name="Prokofeva M.I."/>
            <person name="Bonch-Osmolovskaya E.A."/>
            <person name="Ravin N.V."/>
            <person name="Skryabin K.G."/>
        </authorList>
    </citation>
    <scope>NUCLEOTIDE SEQUENCE [LARGE SCALE GENOMIC DNA]</scope>
    <source>
        <strain evidence="5 6">768-28</strain>
    </source>
</reference>
<proteinExistence type="predicted"/>
<dbReference type="InterPro" id="IPR050953">
    <property type="entry name" value="N4_N6_ade-DNA_methylase"/>
</dbReference>
<evidence type="ECO:0000256" key="1">
    <source>
        <dbReference type="ARBA" id="ARBA00022603"/>
    </source>
</evidence>
<accession>F0QVG3</accession>
<dbReference type="Gene3D" id="3.40.50.150">
    <property type="entry name" value="Vaccinia Virus protein VP39"/>
    <property type="match status" value="1"/>
</dbReference>
<dbReference type="CDD" id="cd02440">
    <property type="entry name" value="AdoMet_MTases"/>
    <property type="match status" value="1"/>
</dbReference>
<feature type="domain" description="DNA methylase adenine-specific" evidence="4">
    <location>
        <begin position="20"/>
        <end position="194"/>
    </location>
</feature>
<dbReference type="Pfam" id="PF02384">
    <property type="entry name" value="N6_Mtase"/>
    <property type="match status" value="1"/>
</dbReference>
<name>F0QVG3_VULM7</name>
<dbReference type="GO" id="GO:0003677">
    <property type="term" value="F:DNA binding"/>
    <property type="evidence" value="ECO:0007669"/>
    <property type="project" value="InterPro"/>
</dbReference>
<dbReference type="AlphaFoldDB" id="F0QVG3"/>
<dbReference type="GO" id="GO:0009007">
    <property type="term" value="F:site-specific DNA-methyltransferase (adenine-specific) activity"/>
    <property type="evidence" value="ECO:0007669"/>
    <property type="project" value="UniProtKB-EC"/>
</dbReference>
<evidence type="ECO:0000256" key="2">
    <source>
        <dbReference type="ARBA" id="ARBA00022679"/>
    </source>
</evidence>
<evidence type="ECO:0000313" key="6">
    <source>
        <dbReference type="Proteomes" id="UP000007485"/>
    </source>
</evidence>
<dbReference type="GO" id="GO:0008170">
    <property type="term" value="F:N-methyltransferase activity"/>
    <property type="evidence" value="ECO:0007669"/>
    <property type="project" value="InterPro"/>
</dbReference>
<keyword evidence="1 5" id="KW-0489">Methyltransferase</keyword>
<sequence length="524" mass="60660">MRNLMYLIDEQYEIQRSVDRKSTSSYYTSRDGLAVIRNFLKELSEDYRKNIIVMDPFAGSGATLSAINDLIKPKKVIAIEINKGPCELTRKILSSLYDNVEVVCGDTFKIAWSYRADLIITNPPFVRWHLVRNRDELIRLMDSMGYGKLIVRRDPGLHVLSFFLIDYILKDGGYVILVIPASTFYTEQGKGAKKLLKSRYDVIGLVENRITPSFSDGSGFKELIIFARKKSGLIGFIDGSNVETEIYYYEGKLRKTGTINLQKLPAFADRNWLSLFNYERASMLISIIERALDNGLLRYLNKHEIARGVEMYGPDFFFIPNAHWAIVREDESSIIISNRSNGTKLVIPRKYLVKCLRKPEYYNDNIYISDPEYYVLAITEEPKGDLGKYVEWGEGLNIPALKFGSRWYQHVWRQLQVKKPHGYIFIHDKIDLERNKVIANYSERPLCASKNFYVIKTNNPLIAAWYNSSIFKETIKVFGRRISETWTRLLEDDYLAIPVPSKIMNIDLRNVNNIDEVINKYLGL</sequence>
<dbReference type="STRING" id="985053.VMUT_1864"/>
<organism evidence="5 6">
    <name type="scientific">Vulcanisaeta moutnovskia (strain 768-28)</name>
    <dbReference type="NCBI Taxonomy" id="985053"/>
    <lineage>
        <taxon>Archaea</taxon>
        <taxon>Thermoproteota</taxon>
        <taxon>Thermoprotei</taxon>
        <taxon>Thermoproteales</taxon>
        <taxon>Thermoproteaceae</taxon>
        <taxon>Vulcanisaeta</taxon>
    </lineage>
</organism>
<gene>
    <name evidence="5" type="ordered locus">VMUT_1864</name>
</gene>
<dbReference type="PANTHER" id="PTHR33841:SF4">
    <property type="entry name" value="RESTRICTION MODIFICATION SYSTEM DNA SPECIFICITY DOMAIN"/>
    <property type="match status" value="1"/>
</dbReference>